<dbReference type="EMBL" id="VXIS01000115">
    <property type="protein sequence ID" value="KAA8903648.1"/>
    <property type="molecule type" value="Genomic_DNA"/>
</dbReference>
<evidence type="ECO:0000256" key="2">
    <source>
        <dbReference type="ARBA" id="ARBA00023008"/>
    </source>
</evidence>
<dbReference type="GO" id="GO:0016491">
    <property type="term" value="F:oxidoreductase activity"/>
    <property type="evidence" value="ECO:0007669"/>
    <property type="project" value="InterPro"/>
</dbReference>
<feature type="domain" description="Tyrosinase copper-binding" evidence="5">
    <location>
        <begin position="247"/>
        <end position="258"/>
    </location>
</feature>
<dbReference type="PROSITE" id="PS00498">
    <property type="entry name" value="TYROSINASE_2"/>
    <property type="match status" value="1"/>
</dbReference>
<dbReference type="OrthoDB" id="6132182at2759"/>
<proteinExistence type="predicted"/>
<dbReference type="PRINTS" id="PR00092">
    <property type="entry name" value="TYROSINASE"/>
</dbReference>
<sequence length="348" mass="38720">MRLTHTLLCVLTAFSFELGAATPTPFHGHSFAPSPSSDMQGKCTQKLQRRAWQNLSRAEKKAYLDAELCLMSLPTKTGLPAAVTRFDDLIKAHQMQAYWVHGDGWFLPFHRLLMSAHELLLRQECGYAGAQPYWEETVTVGKVSTCELLDPVYGFGGGGTGPGGCISDGPFKDYVLHTGPGEENTVQCIHRNVSDTNSWGSSQANVTECLQKPSFATAWPCLEKRPHWAGHNAIGGEVANPISSPGDPLFYLHHTWLDKLWWNWQALDLPARLEDIAGHTSSVKNPALPADYSFVNATLDDVLDMYGVVANATVRDVMDIRGERLCFEYVEYQPPAEENPKKTWWPWG</sequence>
<dbReference type="PANTHER" id="PTHR11474">
    <property type="entry name" value="TYROSINASE FAMILY MEMBER"/>
    <property type="match status" value="1"/>
</dbReference>
<feature type="chain" id="PRO_5023821414" description="Tyrosinase copper-binding domain-containing protein" evidence="3">
    <location>
        <begin position="22"/>
        <end position="348"/>
    </location>
</feature>
<dbReference type="InParanoid" id="A0A5J5ETR7"/>
<keyword evidence="1" id="KW-0479">Metal-binding</keyword>
<evidence type="ECO:0000259" key="5">
    <source>
        <dbReference type="PROSITE" id="PS00498"/>
    </source>
</evidence>
<evidence type="ECO:0000256" key="1">
    <source>
        <dbReference type="ARBA" id="ARBA00022723"/>
    </source>
</evidence>
<evidence type="ECO:0000259" key="4">
    <source>
        <dbReference type="PROSITE" id="PS00497"/>
    </source>
</evidence>
<evidence type="ECO:0000256" key="3">
    <source>
        <dbReference type="SAM" id="SignalP"/>
    </source>
</evidence>
<dbReference type="AlphaFoldDB" id="A0A5J5ETR7"/>
<dbReference type="InterPro" id="IPR050316">
    <property type="entry name" value="Tyrosinase/Hemocyanin"/>
</dbReference>
<gene>
    <name evidence="6" type="ORF">FN846DRAFT_953684</name>
</gene>
<dbReference type="Proteomes" id="UP000326924">
    <property type="component" value="Unassembled WGS sequence"/>
</dbReference>
<keyword evidence="2" id="KW-0186">Copper</keyword>
<dbReference type="PROSITE" id="PS00497">
    <property type="entry name" value="TYROSINASE_1"/>
    <property type="match status" value="1"/>
</dbReference>
<evidence type="ECO:0000313" key="6">
    <source>
        <dbReference type="EMBL" id="KAA8903648.1"/>
    </source>
</evidence>
<evidence type="ECO:0000313" key="7">
    <source>
        <dbReference type="Proteomes" id="UP000326924"/>
    </source>
</evidence>
<dbReference type="Pfam" id="PF00264">
    <property type="entry name" value="Tyrosinase"/>
    <property type="match status" value="1"/>
</dbReference>
<dbReference type="Gene3D" id="1.10.1280.10">
    <property type="entry name" value="Di-copper center containing domain from catechol oxidase"/>
    <property type="match status" value="1"/>
</dbReference>
<accession>A0A5J5ETR7</accession>
<dbReference type="GO" id="GO:0046872">
    <property type="term" value="F:metal ion binding"/>
    <property type="evidence" value="ECO:0007669"/>
    <property type="project" value="UniProtKB-KW"/>
</dbReference>
<dbReference type="InterPro" id="IPR002227">
    <property type="entry name" value="Tyrosinase_Cu-bd"/>
</dbReference>
<dbReference type="InterPro" id="IPR008922">
    <property type="entry name" value="Di-copper_centre_dom_sf"/>
</dbReference>
<dbReference type="SUPFAM" id="SSF48056">
    <property type="entry name" value="Di-copper centre-containing domain"/>
    <property type="match status" value="1"/>
</dbReference>
<keyword evidence="7" id="KW-1185">Reference proteome</keyword>
<comment type="caution">
    <text evidence="6">The sequence shown here is derived from an EMBL/GenBank/DDBJ whole genome shotgun (WGS) entry which is preliminary data.</text>
</comment>
<feature type="domain" description="Tyrosinase copper-binding" evidence="4">
    <location>
        <begin position="101"/>
        <end position="118"/>
    </location>
</feature>
<dbReference type="PANTHER" id="PTHR11474:SF126">
    <property type="entry name" value="TYROSINASE-LIKE PROTEIN TYR-1-RELATED"/>
    <property type="match status" value="1"/>
</dbReference>
<protein>
    <recommendedName>
        <fullName evidence="4 5">Tyrosinase copper-binding domain-containing protein</fullName>
    </recommendedName>
</protein>
<keyword evidence="3" id="KW-0732">Signal</keyword>
<feature type="signal peptide" evidence="3">
    <location>
        <begin position="1"/>
        <end position="21"/>
    </location>
</feature>
<organism evidence="6 7">
    <name type="scientific">Sphaerosporella brunnea</name>
    <dbReference type="NCBI Taxonomy" id="1250544"/>
    <lineage>
        <taxon>Eukaryota</taxon>
        <taxon>Fungi</taxon>
        <taxon>Dikarya</taxon>
        <taxon>Ascomycota</taxon>
        <taxon>Pezizomycotina</taxon>
        <taxon>Pezizomycetes</taxon>
        <taxon>Pezizales</taxon>
        <taxon>Pyronemataceae</taxon>
        <taxon>Sphaerosporella</taxon>
    </lineage>
</organism>
<reference evidence="6 7" key="1">
    <citation type="submission" date="2019-09" db="EMBL/GenBank/DDBJ databases">
        <title>Draft genome of the ectomycorrhizal ascomycete Sphaerosporella brunnea.</title>
        <authorList>
            <consortium name="DOE Joint Genome Institute"/>
            <person name="Benucci G.M."/>
            <person name="Marozzi G."/>
            <person name="Antonielli L."/>
            <person name="Sanchez S."/>
            <person name="Marco P."/>
            <person name="Wang X."/>
            <person name="Falini L.B."/>
            <person name="Barry K."/>
            <person name="Haridas S."/>
            <person name="Lipzen A."/>
            <person name="Labutti K."/>
            <person name="Grigoriev I.V."/>
            <person name="Murat C."/>
            <person name="Martin F."/>
            <person name="Albertini E."/>
            <person name="Donnini D."/>
            <person name="Bonito G."/>
        </authorList>
    </citation>
    <scope>NUCLEOTIDE SEQUENCE [LARGE SCALE GENOMIC DNA]</scope>
    <source>
        <strain evidence="6 7">Sb_GMNB300</strain>
    </source>
</reference>
<name>A0A5J5ETR7_9PEZI</name>